<protein>
    <submittedName>
        <fullName evidence="2">Putative tail-completion protein</fullName>
    </submittedName>
</protein>
<keyword evidence="3" id="KW-1185">Reference proteome</keyword>
<evidence type="ECO:0000313" key="3">
    <source>
        <dbReference type="Proteomes" id="UP000317930"/>
    </source>
</evidence>
<name>A0A513ZYB2_9CAUD</name>
<feature type="domain" description="Phage neck terminator protein gp12-like" evidence="1">
    <location>
        <begin position="16"/>
        <end position="163"/>
    </location>
</feature>
<accession>A0A513ZYB2</accession>
<dbReference type="InterPro" id="IPR057087">
    <property type="entry name" value="Gp12-like"/>
</dbReference>
<proteinExistence type="predicted"/>
<organism evidence="2 3">
    <name type="scientific">Pantoea phage vB_PagM_AAM37</name>
    <dbReference type="NCBI Taxonomy" id="2588093"/>
    <lineage>
        <taxon>Viruses</taxon>
        <taxon>Duplodnaviria</taxon>
        <taxon>Heunggongvirae</taxon>
        <taxon>Uroviricota</taxon>
        <taxon>Caudoviricetes</taxon>
        <taxon>Dibbivirus</taxon>
        <taxon>Dibbivirus AAM37</taxon>
    </lineage>
</organism>
<dbReference type="EMBL" id="MK798143">
    <property type="protein sequence ID" value="QDH45686.1"/>
    <property type="molecule type" value="Genomic_DNA"/>
</dbReference>
<dbReference type="NCBIfam" id="NF047498">
    <property type="entry name" value="LIC_12616_fam"/>
    <property type="match status" value="1"/>
</dbReference>
<evidence type="ECO:0000259" key="1">
    <source>
        <dbReference type="Pfam" id="PF23961"/>
    </source>
</evidence>
<dbReference type="Proteomes" id="UP000317930">
    <property type="component" value="Segment"/>
</dbReference>
<evidence type="ECO:0000313" key="2">
    <source>
        <dbReference type="EMBL" id="QDH45686.1"/>
    </source>
</evidence>
<dbReference type="Pfam" id="PF23961">
    <property type="entry name" value="Phage_tail_terminator_9"/>
    <property type="match status" value="1"/>
</dbReference>
<reference evidence="2 3" key="1">
    <citation type="submission" date="2019-04" db="EMBL/GenBank/DDBJ databases">
        <title>Complete genome sequence of Pantoea sp. infecting bacteriophage vB_PagM_AAM37.</title>
        <authorList>
            <person name="Truncaite L."/>
            <person name="Simoliuniene M."/>
            <person name="Zajanckauskaite A."/>
            <person name="Meskys R."/>
            <person name="Simoliunas E."/>
        </authorList>
    </citation>
    <scope>NUCLEOTIDE SEQUENCE [LARGE SCALE GENOMIC DNA]</scope>
    <source>
        <strain evidence="2">AAM37</strain>
    </source>
</reference>
<gene>
    <name evidence="2" type="ORF">AAM37_gp15</name>
</gene>
<sequence>MAEQETTIDQFVPDEVEAAAYRVLSPLLPEMMLCYEGQNHTISPPYATLHVIARRDVGNPEFGPVNDDGIQQIHQVIEGTLSVKVFGGAARRHLDNLRSRTKKMSSRDIMTRERFIIYATEQVLDVNITRAEIYAEPSAILDMGFRFTQRFTDNVGLIEHVKLTGEIDEVPVSFDIDILTP</sequence>